<keyword evidence="4" id="KW-1185">Reference proteome</keyword>
<dbReference type="PANTHER" id="PTHR16048">
    <property type="entry name" value="MSL2-RELATED"/>
    <property type="match status" value="1"/>
</dbReference>
<evidence type="ECO:0000256" key="1">
    <source>
        <dbReference type="PROSITE-ProRule" id="PRU01396"/>
    </source>
</evidence>
<gene>
    <name evidence="3" type="ORF">HPB48_006311</name>
</gene>
<keyword evidence="1" id="KW-0158">Chromosome</keyword>
<sequence length="140" mass="14615">MWGYKPGAGDVPDAHVLDLTGADSDTSECDNPSPAAAPTATLLHYSRPVTTASARRGCRCGAASLNPGKLTCCGQRCPCYVAGSSCAKCRCKGCRNPIDKITQLWGEALEVGAHESIKSGADGQPPPPRTHVVHILQVDD</sequence>
<dbReference type="AlphaFoldDB" id="A0A9J6G8N7"/>
<accession>A0A9J6G8N7</accession>
<name>A0A9J6G8N7_HAELO</name>
<comment type="similarity">
    <text evidence="1">Belongs to the MSL2 family.</text>
</comment>
<dbReference type="InterPro" id="IPR033467">
    <property type="entry name" value="Tesmin/TSO1-like_CXC"/>
</dbReference>
<feature type="domain" description="CXC MSL2-type" evidence="2">
    <location>
        <begin position="53"/>
        <end position="104"/>
    </location>
</feature>
<comment type="caution">
    <text evidence="3">The sequence shown here is derived from an EMBL/GenBank/DDBJ whole genome shotgun (WGS) entry which is preliminary data.</text>
</comment>
<dbReference type="SMART" id="SM01114">
    <property type="entry name" value="CXC"/>
    <property type="match status" value="1"/>
</dbReference>
<dbReference type="CDD" id="cd13122">
    <property type="entry name" value="MSL2_CXC"/>
    <property type="match status" value="1"/>
</dbReference>
<proteinExistence type="inferred from homology"/>
<evidence type="ECO:0000259" key="2">
    <source>
        <dbReference type="PROSITE" id="PS52051"/>
    </source>
</evidence>
<organism evidence="3 4">
    <name type="scientific">Haemaphysalis longicornis</name>
    <name type="common">Bush tick</name>
    <dbReference type="NCBI Taxonomy" id="44386"/>
    <lineage>
        <taxon>Eukaryota</taxon>
        <taxon>Metazoa</taxon>
        <taxon>Ecdysozoa</taxon>
        <taxon>Arthropoda</taxon>
        <taxon>Chelicerata</taxon>
        <taxon>Arachnida</taxon>
        <taxon>Acari</taxon>
        <taxon>Parasitiformes</taxon>
        <taxon>Ixodida</taxon>
        <taxon>Ixodoidea</taxon>
        <taxon>Ixodidae</taxon>
        <taxon>Haemaphysalinae</taxon>
        <taxon>Haemaphysalis</taxon>
    </lineage>
</organism>
<dbReference type="InterPro" id="IPR037922">
    <property type="entry name" value="MSL2"/>
</dbReference>
<evidence type="ECO:0000313" key="4">
    <source>
        <dbReference type="Proteomes" id="UP000821853"/>
    </source>
</evidence>
<dbReference type="Pfam" id="PF16682">
    <property type="entry name" value="MSL2-CXC"/>
    <property type="match status" value="1"/>
</dbReference>
<dbReference type="InterPro" id="IPR032049">
    <property type="entry name" value="Msl2-CXC"/>
</dbReference>
<protein>
    <recommendedName>
        <fullName evidence="2">CXC MSL2-type domain-containing protein</fullName>
    </recommendedName>
</protein>
<dbReference type="EMBL" id="JABSTR010000005">
    <property type="protein sequence ID" value="KAH9370804.1"/>
    <property type="molecule type" value="Genomic_DNA"/>
</dbReference>
<dbReference type="PROSITE" id="PS52051">
    <property type="entry name" value="CXC_MSL2"/>
    <property type="match status" value="1"/>
</dbReference>
<keyword evidence="1" id="KW-0539">Nucleus</keyword>
<evidence type="ECO:0000313" key="3">
    <source>
        <dbReference type="EMBL" id="KAH9370804.1"/>
    </source>
</evidence>
<dbReference type="GO" id="GO:0016567">
    <property type="term" value="P:protein ubiquitination"/>
    <property type="evidence" value="ECO:0007669"/>
    <property type="project" value="TreeGrafter"/>
</dbReference>
<dbReference type="PANTHER" id="PTHR16048:SF3">
    <property type="entry name" value="E3 UBIQUITIN-PROTEIN LIGASE MSL2"/>
    <property type="match status" value="1"/>
</dbReference>
<dbReference type="OrthoDB" id="10012174at2759"/>
<dbReference type="GO" id="GO:0072487">
    <property type="term" value="C:MSL complex"/>
    <property type="evidence" value="ECO:0007669"/>
    <property type="project" value="UniProtKB-UniRule"/>
</dbReference>
<reference evidence="3 4" key="1">
    <citation type="journal article" date="2020" name="Cell">
        <title>Large-Scale Comparative Analyses of Tick Genomes Elucidate Their Genetic Diversity and Vector Capacities.</title>
        <authorList>
            <consortium name="Tick Genome and Microbiome Consortium (TIGMIC)"/>
            <person name="Jia N."/>
            <person name="Wang J."/>
            <person name="Shi W."/>
            <person name="Du L."/>
            <person name="Sun Y."/>
            <person name="Zhan W."/>
            <person name="Jiang J.F."/>
            <person name="Wang Q."/>
            <person name="Zhang B."/>
            <person name="Ji P."/>
            <person name="Bell-Sakyi L."/>
            <person name="Cui X.M."/>
            <person name="Yuan T.T."/>
            <person name="Jiang B.G."/>
            <person name="Yang W.F."/>
            <person name="Lam T.T."/>
            <person name="Chang Q.C."/>
            <person name="Ding S.J."/>
            <person name="Wang X.J."/>
            <person name="Zhu J.G."/>
            <person name="Ruan X.D."/>
            <person name="Zhao L."/>
            <person name="Wei J.T."/>
            <person name="Ye R.Z."/>
            <person name="Que T.C."/>
            <person name="Du C.H."/>
            <person name="Zhou Y.H."/>
            <person name="Cheng J.X."/>
            <person name="Dai P.F."/>
            <person name="Guo W.B."/>
            <person name="Han X.H."/>
            <person name="Huang E.J."/>
            <person name="Li L.F."/>
            <person name="Wei W."/>
            <person name="Gao Y.C."/>
            <person name="Liu J.Z."/>
            <person name="Shao H.Z."/>
            <person name="Wang X."/>
            <person name="Wang C.C."/>
            <person name="Yang T.C."/>
            <person name="Huo Q.B."/>
            <person name="Li W."/>
            <person name="Chen H.Y."/>
            <person name="Chen S.E."/>
            <person name="Zhou L.G."/>
            <person name="Ni X.B."/>
            <person name="Tian J.H."/>
            <person name="Sheng Y."/>
            <person name="Liu T."/>
            <person name="Pan Y.S."/>
            <person name="Xia L.Y."/>
            <person name="Li J."/>
            <person name="Zhao F."/>
            <person name="Cao W.C."/>
        </authorList>
    </citation>
    <scope>NUCLEOTIDE SEQUENCE [LARGE SCALE GENOMIC DNA]</scope>
    <source>
        <strain evidence="3">HaeL-2018</strain>
    </source>
</reference>
<dbReference type="Proteomes" id="UP000821853">
    <property type="component" value="Chromosome 3"/>
</dbReference>
<dbReference type="OMA" id="CYNRIDK"/>
<dbReference type="GO" id="GO:0061630">
    <property type="term" value="F:ubiquitin protein ligase activity"/>
    <property type="evidence" value="ECO:0007669"/>
    <property type="project" value="InterPro"/>
</dbReference>
<dbReference type="VEuPathDB" id="VectorBase:HLOH_040780"/>